<dbReference type="EMBL" id="JBFXLS010000035">
    <property type="protein sequence ID" value="KAL2825557.1"/>
    <property type="molecule type" value="Genomic_DNA"/>
</dbReference>
<reference evidence="9 10" key="1">
    <citation type="submission" date="2024-07" db="EMBL/GenBank/DDBJ databases">
        <title>Section-level genome sequencing and comparative genomics of Aspergillus sections Usti and Cavernicolus.</title>
        <authorList>
            <consortium name="Lawrence Berkeley National Laboratory"/>
            <person name="Nybo J.L."/>
            <person name="Vesth T.C."/>
            <person name="Theobald S."/>
            <person name="Frisvad J.C."/>
            <person name="Larsen T.O."/>
            <person name="Kjaerboelling I."/>
            <person name="Rothschild-Mancinelli K."/>
            <person name="Lyhne E.K."/>
            <person name="Kogle M.E."/>
            <person name="Barry K."/>
            <person name="Clum A."/>
            <person name="Na H."/>
            <person name="Ledsgaard L."/>
            <person name="Lin J."/>
            <person name="Lipzen A."/>
            <person name="Kuo A."/>
            <person name="Riley R."/>
            <person name="Mondo S."/>
            <person name="LaButti K."/>
            <person name="Haridas S."/>
            <person name="Pangalinan J."/>
            <person name="Salamov A.A."/>
            <person name="Simmons B.A."/>
            <person name="Magnuson J.K."/>
            <person name="Chen J."/>
            <person name="Drula E."/>
            <person name="Henrissat B."/>
            <person name="Wiebenga A."/>
            <person name="Lubbers R.J."/>
            <person name="Gomes A.C."/>
            <person name="Makela M.R."/>
            <person name="Stajich J."/>
            <person name="Grigoriev I.V."/>
            <person name="Mortensen U.H."/>
            <person name="De vries R.P."/>
            <person name="Baker S.E."/>
            <person name="Andersen M.R."/>
        </authorList>
    </citation>
    <scope>NUCLEOTIDE SEQUENCE [LARGE SCALE GENOMIC DNA]</scope>
    <source>
        <strain evidence="9 10">CBS 600.67</strain>
    </source>
</reference>
<evidence type="ECO:0000256" key="3">
    <source>
        <dbReference type="ARBA" id="ARBA00022833"/>
    </source>
</evidence>
<dbReference type="InterPro" id="IPR052202">
    <property type="entry name" value="Yeast_MetPath_Reg"/>
</dbReference>
<dbReference type="Pfam" id="PF00172">
    <property type="entry name" value="Zn_clus"/>
    <property type="match status" value="1"/>
</dbReference>
<evidence type="ECO:0000313" key="10">
    <source>
        <dbReference type="Proteomes" id="UP001610335"/>
    </source>
</evidence>
<dbReference type="CDD" id="cd00067">
    <property type="entry name" value="GAL4"/>
    <property type="match status" value="1"/>
</dbReference>
<keyword evidence="7" id="KW-0539">Nucleus</keyword>
<evidence type="ECO:0000256" key="4">
    <source>
        <dbReference type="ARBA" id="ARBA00023015"/>
    </source>
</evidence>
<gene>
    <name evidence="9" type="ORF">BDW59DRAFT_70502</name>
</gene>
<dbReference type="Gene3D" id="4.10.240.10">
    <property type="entry name" value="Zn(2)-C6 fungal-type DNA-binding domain"/>
    <property type="match status" value="1"/>
</dbReference>
<evidence type="ECO:0000256" key="7">
    <source>
        <dbReference type="ARBA" id="ARBA00023242"/>
    </source>
</evidence>
<keyword evidence="2" id="KW-0479">Metal-binding</keyword>
<evidence type="ECO:0000256" key="2">
    <source>
        <dbReference type="ARBA" id="ARBA00022723"/>
    </source>
</evidence>
<accession>A0ABR4ID55</accession>
<dbReference type="PANTHER" id="PTHR47782:SF1">
    <property type="entry name" value="PYRIMIDINE PATHWAY REGULATORY PROTEIN 1"/>
    <property type="match status" value="1"/>
</dbReference>
<dbReference type="PANTHER" id="PTHR47782">
    <property type="entry name" value="ZN(II)2CYS6 TRANSCRIPTION FACTOR (EUROFUNG)-RELATED"/>
    <property type="match status" value="1"/>
</dbReference>
<sequence length="295" mass="32358">MLFDRLRKKALSFFGEEDPSDLESILEARQLKELVFRENADLLYAREQPSATVNQLIFDITFPEFDKDGLSLDHFTDFPGFFDVSEAPVPDDLDEFDGAAIEDQFDQPSLPDLTLAALSRSPSPLVLMQSANSVIDKVQLSMAVQNLLVCSPCKKRRVKCDMNLLACRTCVKYGRDCCYWDSALSEGIPRKAIHTLHTQTEGLIEEVKGLSRSPEFLTGIANAVDLANSDPGTHALESNISSTILCPAASDAANPRDMIFLGATSAFSRLANSVGRCIPLPKGASISVFWTPYAA</sequence>
<evidence type="ECO:0000256" key="1">
    <source>
        <dbReference type="ARBA" id="ARBA00004123"/>
    </source>
</evidence>
<keyword evidence="4" id="KW-0805">Transcription regulation</keyword>
<name>A0ABR4ID55_9EURO</name>
<proteinExistence type="predicted"/>
<dbReference type="PROSITE" id="PS50048">
    <property type="entry name" value="ZN2_CY6_FUNGAL_2"/>
    <property type="match status" value="1"/>
</dbReference>
<dbReference type="SMART" id="SM00066">
    <property type="entry name" value="GAL4"/>
    <property type="match status" value="1"/>
</dbReference>
<keyword evidence="6" id="KW-0804">Transcription</keyword>
<keyword evidence="10" id="KW-1185">Reference proteome</keyword>
<evidence type="ECO:0000256" key="6">
    <source>
        <dbReference type="ARBA" id="ARBA00023163"/>
    </source>
</evidence>
<evidence type="ECO:0000259" key="8">
    <source>
        <dbReference type="PROSITE" id="PS50048"/>
    </source>
</evidence>
<comment type="caution">
    <text evidence="9">The sequence shown here is derived from an EMBL/GenBank/DDBJ whole genome shotgun (WGS) entry which is preliminary data.</text>
</comment>
<organism evidence="9 10">
    <name type="scientific">Aspergillus cavernicola</name>
    <dbReference type="NCBI Taxonomy" id="176166"/>
    <lineage>
        <taxon>Eukaryota</taxon>
        <taxon>Fungi</taxon>
        <taxon>Dikarya</taxon>
        <taxon>Ascomycota</taxon>
        <taxon>Pezizomycotina</taxon>
        <taxon>Eurotiomycetes</taxon>
        <taxon>Eurotiomycetidae</taxon>
        <taxon>Eurotiales</taxon>
        <taxon>Aspergillaceae</taxon>
        <taxon>Aspergillus</taxon>
        <taxon>Aspergillus subgen. Nidulantes</taxon>
    </lineage>
</organism>
<dbReference type="InterPro" id="IPR001138">
    <property type="entry name" value="Zn2Cys6_DnaBD"/>
</dbReference>
<keyword evidence="3" id="KW-0862">Zinc</keyword>
<comment type="subcellular location">
    <subcellularLocation>
        <location evidence="1">Nucleus</location>
    </subcellularLocation>
</comment>
<dbReference type="InterPro" id="IPR036864">
    <property type="entry name" value="Zn2-C6_fun-type_DNA-bd_sf"/>
</dbReference>
<feature type="domain" description="Zn(2)-C6 fungal-type" evidence="8">
    <location>
        <begin position="149"/>
        <end position="179"/>
    </location>
</feature>
<evidence type="ECO:0000313" key="9">
    <source>
        <dbReference type="EMBL" id="KAL2825557.1"/>
    </source>
</evidence>
<keyword evidence="5" id="KW-0238">DNA-binding</keyword>
<protein>
    <recommendedName>
        <fullName evidence="8">Zn(2)-C6 fungal-type domain-containing protein</fullName>
    </recommendedName>
</protein>
<dbReference type="Proteomes" id="UP001610335">
    <property type="component" value="Unassembled WGS sequence"/>
</dbReference>
<dbReference type="SUPFAM" id="SSF57701">
    <property type="entry name" value="Zn2/Cys6 DNA-binding domain"/>
    <property type="match status" value="1"/>
</dbReference>
<evidence type="ECO:0000256" key="5">
    <source>
        <dbReference type="ARBA" id="ARBA00023125"/>
    </source>
</evidence>